<evidence type="ECO:0000256" key="4">
    <source>
        <dbReference type="ARBA" id="ARBA00022777"/>
    </source>
</evidence>
<keyword evidence="1" id="KW-0723">Serine/threonine-protein kinase</keyword>
<sequence>MPVCAACHATRGFNKCGLEAPPFSQRAAYPVCKECLRAGKCAAVPAVGPESLDPTDLTRKHTRLQDFKLLAVIGQGAFGKIRHPFVIHLTYAFQTESKLYLVMDFQPGGELFSYLRQEGTFTEDKARFYLAEMILALEHLHSKGIIHRDLKPENVLISAEGHVKLTDFGLAKECGEGAHLNTVCGTKEYMAPEMLLGKGYDAVRRPALDAAPCNHSPAFCLSCQAVDWWSLGALAFEMLVGEPPFRGRSDRDTPQKILTAKVRD</sequence>
<dbReference type="PANTHER" id="PTHR24351">
    <property type="entry name" value="RIBOSOMAL PROTEIN S6 KINASE"/>
    <property type="match status" value="1"/>
</dbReference>
<dbReference type="Proteomes" id="UP001209570">
    <property type="component" value="Unassembled WGS sequence"/>
</dbReference>
<accession>A0AAD5LZY4</accession>
<keyword evidence="3" id="KW-0547">Nucleotide-binding</keyword>
<dbReference type="CDD" id="cd05123">
    <property type="entry name" value="STKc_AGC"/>
    <property type="match status" value="1"/>
</dbReference>
<dbReference type="Gene3D" id="1.10.510.10">
    <property type="entry name" value="Transferase(Phosphotransferase) domain 1"/>
    <property type="match status" value="1"/>
</dbReference>
<keyword evidence="5" id="KW-0067">ATP-binding</keyword>
<dbReference type="AlphaFoldDB" id="A0AAD5LZY4"/>
<organism evidence="7 8">
    <name type="scientific">Pythium insidiosum</name>
    <name type="common">Pythiosis disease agent</name>
    <dbReference type="NCBI Taxonomy" id="114742"/>
    <lineage>
        <taxon>Eukaryota</taxon>
        <taxon>Sar</taxon>
        <taxon>Stramenopiles</taxon>
        <taxon>Oomycota</taxon>
        <taxon>Peronosporomycetes</taxon>
        <taxon>Pythiales</taxon>
        <taxon>Pythiaceae</taxon>
        <taxon>Pythium</taxon>
    </lineage>
</organism>
<evidence type="ECO:0000256" key="3">
    <source>
        <dbReference type="ARBA" id="ARBA00022741"/>
    </source>
</evidence>
<keyword evidence="4" id="KW-0418">Kinase</keyword>
<dbReference type="PROSITE" id="PS50011">
    <property type="entry name" value="PROTEIN_KINASE_DOM"/>
    <property type="match status" value="1"/>
</dbReference>
<dbReference type="Pfam" id="PF00069">
    <property type="entry name" value="Pkinase"/>
    <property type="match status" value="1"/>
</dbReference>
<evidence type="ECO:0000256" key="1">
    <source>
        <dbReference type="ARBA" id="ARBA00022527"/>
    </source>
</evidence>
<dbReference type="FunFam" id="1.10.510.10:FF:000551">
    <property type="entry name" value="Non-specific serine/threonine protein kinase"/>
    <property type="match status" value="1"/>
</dbReference>
<dbReference type="GO" id="GO:0005524">
    <property type="term" value="F:ATP binding"/>
    <property type="evidence" value="ECO:0007669"/>
    <property type="project" value="UniProtKB-KW"/>
</dbReference>
<name>A0AAD5LZY4_PYTIN</name>
<dbReference type="SMART" id="SM00220">
    <property type="entry name" value="S_TKc"/>
    <property type="match status" value="1"/>
</dbReference>
<dbReference type="Gene3D" id="3.30.200.20">
    <property type="entry name" value="Phosphorylase Kinase, domain 1"/>
    <property type="match status" value="1"/>
</dbReference>
<evidence type="ECO:0000313" key="8">
    <source>
        <dbReference type="Proteomes" id="UP001209570"/>
    </source>
</evidence>
<keyword evidence="2" id="KW-0808">Transferase</keyword>
<dbReference type="SUPFAM" id="SSF56112">
    <property type="entry name" value="Protein kinase-like (PK-like)"/>
    <property type="match status" value="1"/>
</dbReference>
<feature type="domain" description="Protein kinase" evidence="6">
    <location>
        <begin position="1"/>
        <end position="264"/>
    </location>
</feature>
<dbReference type="PROSITE" id="PS00108">
    <property type="entry name" value="PROTEIN_KINASE_ST"/>
    <property type="match status" value="1"/>
</dbReference>
<evidence type="ECO:0000256" key="2">
    <source>
        <dbReference type="ARBA" id="ARBA00022679"/>
    </source>
</evidence>
<keyword evidence="8" id="KW-1185">Reference proteome</keyword>
<comment type="caution">
    <text evidence="7">The sequence shown here is derived from an EMBL/GenBank/DDBJ whole genome shotgun (WGS) entry which is preliminary data.</text>
</comment>
<dbReference type="InterPro" id="IPR011009">
    <property type="entry name" value="Kinase-like_dom_sf"/>
</dbReference>
<gene>
    <name evidence="7" type="ORF">P43SY_011178</name>
</gene>
<evidence type="ECO:0000259" key="6">
    <source>
        <dbReference type="PROSITE" id="PS50011"/>
    </source>
</evidence>
<dbReference type="InterPro" id="IPR000719">
    <property type="entry name" value="Prot_kinase_dom"/>
</dbReference>
<evidence type="ECO:0000313" key="7">
    <source>
        <dbReference type="EMBL" id="KAJ0390908.1"/>
    </source>
</evidence>
<dbReference type="InterPro" id="IPR045270">
    <property type="entry name" value="STKc_AGC"/>
</dbReference>
<dbReference type="GO" id="GO:0004674">
    <property type="term" value="F:protein serine/threonine kinase activity"/>
    <property type="evidence" value="ECO:0007669"/>
    <property type="project" value="UniProtKB-KW"/>
</dbReference>
<dbReference type="InterPro" id="IPR008271">
    <property type="entry name" value="Ser/Thr_kinase_AS"/>
</dbReference>
<evidence type="ECO:0000256" key="5">
    <source>
        <dbReference type="ARBA" id="ARBA00022840"/>
    </source>
</evidence>
<proteinExistence type="predicted"/>
<reference evidence="7" key="1">
    <citation type="submission" date="2021-12" db="EMBL/GenBank/DDBJ databases">
        <title>Prjna785345.</title>
        <authorList>
            <person name="Rujirawat T."/>
            <person name="Krajaejun T."/>
        </authorList>
    </citation>
    <scope>NUCLEOTIDE SEQUENCE</scope>
    <source>
        <strain evidence="7">Pi057C3</strain>
    </source>
</reference>
<protein>
    <recommendedName>
        <fullName evidence="6">Protein kinase domain-containing protein</fullName>
    </recommendedName>
</protein>
<dbReference type="EMBL" id="JAKCXM010001495">
    <property type="protein sequence ID" value="KAJ0390908.1"/>
    <property type="molecule type" value="Genomic_DNA"/>
</dbReference>